<proteinExistence type="predicted"/>
<dbReference type="Gene3D" id="3.30.1360.120">
    <property type="entry name" value="Probable tRNA modification gtpase trme, domain 1"/>
    <property type="match status" value="1"/>
</dbReference>
<dbReference type="PANTHER" id="PTHR22602:SF0">
    <property type="entry name" value="TRANSFERASE CAF17, MITOCHONDRIAL-RELATED"/>
    <property type="match status" value="1"/>
</dbReference>
<keyword evidence="1" id="KW-0809">Transit peptide</keyword>
<organism evidence="3 4">
    <name type="scientific">Actinomyces howellii</name>
    <dbReference type="NCBI Taxonomy" id="52771"/>
    <lineage>
        <taxon>Bacteria</taxon>
        <taxon>Bacillati</taxon>
        <taxon>Actinomycetota</taxon>
        <taxon>Actinomycetes</taxon>
        <taxon>Actinomycetales</taxon>
        <taxon>Actinomycetaceae</taxon>
        <taxon>Actinomyces</taxon>
    </lineage>
</organism>
<name>A0A3S4RFF2_9ACTO</name>
<dbReference type="AlphaFoldDB" id="A0A3S4RFF2"/>
<feature type="region of interest" description="Disordered" evidence="2">
    <location>
        <begin position="1"/>
        <end position="20"/>
    </location>
</feature>
<dbReference type="InterPro" id="IPR027266">
    <property type="entry name" value="TrmE/GcvT-like"/>
</dbReference>
<evidence type="ECO:0000313" key="3">
    <source>
        <dbReference type="EMBL" id="VEG27990.1"/>
    </source>
</evidence>
<dbReference type="InterPro" id="IPR017703">
    <property type="entry name" value="YgfZ/GCV_T_CS"/>
</dbReference>
<dbReference type="PANTHER" id="PTHR22602">
    <property type="entry name" value="TRANSFERASE CAF17, MITOCHONDRIAL-RELATED"/>
    <property type="match status" value="1"/>
</dbReference>
<dbReference type="GO" id="GO:0016226">
    <property type="term" value="P:iron-sulfur cluster assembly"/>
    <property type="evidence" value="ECO:0007669"/>
    <property type="project" value="TreeGrafter"/>
</dbReference>
<reference evidence="3 4" key="1">
    <citation type="submission" date="2018-12" db="EMBL/GenBank/DDBJ databases">
        <authorList>
            <consortium name="Pathogen Informatics"/>
        </authorList>
    </citation>
    <scope>NUCLEOTIDE SEQUENCE [LARGE SCALE GENOMIC DNA]</scope>
    <source>
        <strain evidence="3 4">NCTC11636</strain>
    </source>
</reference>
<keyword evidence="4" id="KW-1185">Reference proteome</keyword>
<evidence type="ECO:0000256" key="2">
    <source>
        <dbReference type="SAM" id="MobiDB-lite"/>
    </source>
</evidence>
<gene>
    <name evidence="3" type="ORF">NCTC11636_01274</name>
</gene>
<protein>
    <submittedName>
        <fullName evidence="3">Putative global regulator</fullName>
    </submittedName>
</protein>
<dbReference type="InterPro" id="IPR045179">
    <property type="entry name" value="YgfZ/GcvT"/>
</dbReference>
<dbReference type="RefSeq" id="WP_126382384.1">
    <property type="nucleotide sequence ID" value="NZ_LR134350.1"/>
</dbReference>
<dbReference type="EMBL" id="LR134350">
    <property type="protein sequence ID" value="VEG27990.1"/>
    <property type="molecule type" value="Genomic_DNA"/>
</dbReference>
<dbReference type="Proteomes" id="UP000266895">
    <property type="component" value="Chromosome"/>
</dbReference>
<evidence type="ECO:0000313" key="4">
    <source>
        <dbReference type="Proteomes" id="UP000266895"/>
    </source>
</evidence>
<sequence>MKRSPLHARPGAVDNPPDDPDALVPAHFGDPLREQVLLESGRAVSALARDVVEVTGPDRLSWMTTLSSQVLTSLAPDDGGAETLLLDSRGRITHALAALDDGERLLLVTEAGRGPGLAEFLDSMRFMLRVEVRSREDVAVLGAMGPGVAGVEEAARQVQVGASHALLGTWRDPWPGVVEGGTSYDVGLTRPHPGSSYDAGWVLVPAAVVTEVVEAFGTGTQVSARAEAAGSLAWEALRVEAGRPRWAREVDERAIPHELDWLRTAVHLTKGCYPGQETVARTLNLGRPPRRLTVLQLDGLTGRTPVPGAAVRMGEAVVGAVTSAVRHHDYGPLALALLRRAVPPEEALTVEVVDVDDGPQAGGPGGAAGLGGFAGPGGVASLGGPGGAAGLGAVLAGSTGEPSADRVDAVQELLVSPEGRAQASPAQRPGAGLRPGLLR</sequence>
<dbReference type="OrthoDB" id="9796287at2"/>
<feature type="region of interest" description="Disordered" evidence="2">
    <location>
        <begin position="415"/>
        <end position="439"/>
    </location>
</feature>
<evidence type="ECO:0000256" key="1">
    <source>
        <dbReference type="ARBA" id="ARBA00022946"/>
    </source>
</evidence>
<accession>A0A3S4RFF2</accession>
<dbReference type="SUPFAM" id="SSF103025">
    <property type="entry name" value="Folate-binding domain"/>
    <property type="match status" value="1"/>
</dbReference>
<dbReference type="NCBIfam" id="TIGR03317">
    <property type="entry name" value="ygfZ_signature"/>
    <property type="match status" value="1"/>
</dbReference>
<dbReference type="KEGG" id="ahw:NCTC11636_01274"/>